<dbReference type="GO" id="GO:0005789">
    <property type="term" value="C:endoplasmic reticulum membrane"/>
    <property type="evidence" value="ECO:0007669"/>
    <property type="project" value="TreeGrafter"/>
</dbReference>
<dbReference type="PANTHER" id="PTHR43107:SF15">
    <property type="entry name" value="FATTY ACID TRANSPORT PROTEIN 3, ISOFORM A"/>
    <property type="match status" value="1"/>
</dbReference>
<dbReference type="PROSITE" id="PS00455">
    <property type="entry name" value="AMP_BINDING"/>
    <property type="match status" value="1"/>
</dbReference>
<comment type="catalytic activity">
    <reaction evidence="7">
        <text>a very long-chain fatty acid + ATP + CoA = a very long-chain fatty acyl-CoA + AMP + diphosphate</text>
        <dbReference type="Rhea" id="RHEA:54536"/>
        <dbReference type="ChEBI" id="CHEBI:30616"/>
        <dbReference type="ChEBI" id="CHEBI:33019"/>
        <dbReference type="ChEBI" id="CHEBI:57287"/>
        <dbReference type="ChEBI" id="CHEBI:58950"/>
        <dbReference type="ChEBI" id="CHEBI:138261"/>
        <dbReference type="ChEBI" id="CHEBI:456215"/>
    </reaction>
    <physiologicalReaction direction="left-to-right" evidence="7">
        <dbReference type="Rhea" id="RHEA:54537"/>
    </physiologicalReaction>
</comment>
<keyword evidence="3" id="KW-0547">Nucleotide-binding</keyword>
<proteinExistence type="inferred from homology"/>
<evidence type="ECO:0000256" key="3">
    <source>
        <dbReference type="ARBA" id="ARBA00022741"/>
    </source>
</evidence>
<evidence type="ECO:0000256" key="1">
    <source>
        <dbReference type="ARBA" id="ARBA00006432"/>
    </source>
</evidence>
<evidence type="ECO:0000313" key="12">
    <source>
        <dbReference type="EMBL" id="KAG8234395.1"/>
    </source>
</evidence>
<dbReference type="EC" id="6.2.1.3" evidence="6"/>
<dbReference type="Pfam" id="PF00501">
    <property type="entry name" value="AMP-binding"/>
    <property type="match status" value="1"/>
</dbReference>
<dbReference type="Pfam" id="PF13193">
    <property type="entry name" value="AMP-binding_C"/>
    <property type="match status" value="1"/>
</dbReference>
<keyword evidence="2" id="KW-0436">Ligase</keyword>
<keyword evidence="5" id="KW-0067">ATP-binding</keyword>
<dbReference type="InterPro" id="IPR000873">
    <property type="entry name" value="AMP-dep_synth/lig_dom"/>
</dbReference>
<keyword evidence="4" id="KW-0276">Fatty acid metabolism</keyword>
<organism evidence="12 13">
    <name type="scientific">Ladona fulva</name>
    <name type="common">Scarce chaser dragonfly</name>
    <name type="synonym">Libellula fulva</name>
    <dbReference type="NCBI Taxonomy" id="123851"/>
    <lineage>
        <taxon>Eukaryota</taxon>
        <taxon>Metazoa</taxon>
        <taxon>Ecdysozoa</taxon>
        <taxon>Arthropoda</taxon>
        <taxon>Hexapoda</taxon>
        <taxon>Insecta</taxon>
        <taxon>Pterygota</taxon>
        <taxon>Palaeoptera</taxon>
        <taxon>Odonata</taxon>
        <taxon>Epiprocta</taxon>
        <taxon>Anisoptera</taxon>
        <taxon>Libelluloidea</taxon>
        <taxon>Libellulidae</taxon>
        <taxon>Ladona</taxon>
    </lineage>
</organism>
<dbReference type="FunFam" id="3.30.300.30:FF:000002">
    <property type="entry name" value="Long-chain fatty acid transport protein 1"/>
    <property type="match status" value="1"/>
</dbReference>
<name>A0A8K0P3D7_LADFU</name>
<keyword evidence="13" id="KW-1185">Reference proteome</keyword>
<dbReference type="GO" id="GO:0005324">
    <property type="term" value="F:long-chain fatty acid transmembrane transporter activity"/>
    <property type="evidence" value="ECO:0007669"/>
    <property type="project" value="TreeGrafter"/>
</dbReference>
<dbReference type="GO" id="GO:0044539">
    <property type="term" value="P:long-chain fatty acid import into cell"/>
    <property type="evidence" value="ECO:0007669"/>
    <property type="project" value="TreeGrafter"/>
</dbReference>
<evidence type="ECO:0000256" key="5">
    <source>
        <dbReference type="ARBA" id="ARBA00022840"/>
    </source>
</evidence>
<dbReference type="EMBL" id="KZ308806">
    <property type="protein sequence ID" value="KAG8234395.1"/>
    <property type="molecule type" value="Genomic_DNA"/>
</dbReference>
<keyword evidence="4" id="KW-0443">Lipid metabolism</keyword>
<dbReference type="GO" id="GO:0005886">
    <property type="term" value="C:plasma membrane"/>
    <property type="evidence" value="ECO:0007669"/>
    <property type="project" value="TreeGrafter"/>
</dbReference>
<dbReference type="Proteomes" id="UP000792457">
    <property type="component" value="Unassembled WGS sequence"/>
</dbReference>
<dbReference type="PANTHER" id="PTHR43107">
    <property type="entry name" value="LONG-CHAIN FATTY ACID TRANSPORT PROTEIN"/>
    <property type="match status" value="1"/>
</dbReference>
<dbReference type="SUPFAM" id="SSF56801">
    <property type="entry name" value="Acetyl-CoA synthetase-like"/>
    <property type="match status" value="1"/>
</dbReference>
<dbReference type="AlphaFoldDB" id="A0A8K0P3D7"/>
<evidence type="ECO:0000259" key="10">
    <source>
        <dbReference type="Pfam" id="PF00501"/>
    </source>
</evidence>
<dbReference type="InterPro" id="IPR020845">
    <property type="entry name" value="AMP-binding_CS"/>
</dbReference>
<evidence type="ECO:0000259" key="11">
    <source>
        <dbReference type="Pfam" id="PF13193"/>
    </source>
</evidence>
<comment type="catalytic activity">
    <reaction evidence="9">
        <text>tetracosanoate + ATP + CoA = tetracosanoyl-CoA + AMP + diphosphate</text>
        <dbReference type="Rhea" id="RHEA:33639"/>
        <dbReference type="ChEBI" id="CHEBI:30616"/>
        <dbReference type="ChEBI" id="CHEBI:31014"/>
        <dbReference type="ChEBI" id="CHEBI:33019"/>
        <dbReference type="ChEBI" id="CHEBI:57287"/>
        <dbReference type="ChEBI" id="CHEBI:65052"/>
        <dbReference type="ChEBI" id="CHEBI:456215"/>
    </reaction>
    <physiologicalReaction direction="left-to-right" evidence="9">
        <dbReference type="Rhea" id="RHEA:33640"/>
    </physiologicalReaction>
</comment>
<evidence type="ECO:0000256" key="6">
    <source>
        <dbReference type="ARBA" id="ARBA00026121"/>
    </source>
</evidence>
<evidence type="ECO:0000256" key="7">
    <source>
        <dbReference type="ARBA" id="ARBA00036527"/>
    </source>
</evidence>
<reference evidence="12" key="2">
    <citation type="submission" date="2017-10" db="EMBL/GenBank/DDBJ databases">
        <title>Ladona fulva Genome sequencing and assembly.</title>
        <authorList>
            <person name="Murali S."/>
            <person name="Richards S."/>
            <person name="Bandaranaike D."/>
            <person name="Bellair M."/>
            <person name="Blankenburg K."/>
            <person name="Chao H."/>
            <person name="Dinh H."/>
            <person name="Doddapaneni H."/>
            <person name="Dugan-Rocha S."/>
            <person name="Elkadiri S."/>
            <person name="Gnanaolivu R."/>
            <person name="Hernandez B."/>
            <person name="Skinner E."/>
            <person name="Javaid M."/>
            <person name="Lee S."/>
            <person name="Li M."/>
            <person name="Ming W."/>
            <person name="Munidasa M."/>
            <person name="Muniz J."/>
            <person name="Nguyen L."/>
            <person name="Hughes D."/>
            <person name="Osuji N."/>
            <person name="Pu L.-L."/>
            <person name="Puazo M."/>
            <person name="Qu C."/>
            <person name="Quiroz J."/>
            <person name="Raj R."/>
            <person name="Weissenberger G."/>
            <person name="Xin Y."/>
            <person name="Zou X."/>
            <person name="Han Y."/>
            <person name="Worley K."/>
            <person name="Muzny D."/>
            <person name="Gibbs R."/>
        </authorList>
    </citation>
    <scope>NUCLEOTIDE SEQUENCE</scope>
    <source>
        <strain evidence="12">Sampled in the wild</strain>
    </source>
</reference>
<evidence type="ECO:0000256" key="8">
    <source>
        <dbReference type="ARBA" id="ARBA00041297"/>
    </source>
</evidence>
<feature type="domain" description="AMP-dependent synthetase/ligase" evidence="10">
    <location>
        <begin position="23"/>
        <end position="218"/>
    </location>
</feature>
<comment type="similarity">
    <text evidence="1">Belongs to the ATP-dependent AMP-binding enzyme family.</text>
</comment>
<evidence type="ECO:0000313" key="13">
    <source>
        <dbReference type="Proteomes" id="UP000792457"/>
    </source>
</evidence>
<dbReference type="InterPro" id="IPR045851">
    <property type="entry name" value="AMP-bd_C_sf"/>
</dbReference>
<dbReference type="GO" id="GO:0004467">
    <property type="term" value="F:long-chain fatty acid-CoA ligase activity"/>
    <property type="evidence" value="ECO:0007669"/>
    <property type="project" value="UniProtKB-EC"/>
</dbReference>
<evidence type="ECO:0000256" key="2">
    <source>
        <dbReference type="ARBA" id="ARBA00022598"/>
    </source>
</evidence>
<dbReference type="Gene3D" id="3.40.50.12780">
    <property type="entry name" value="N-terminal domain of ligase-like"/>
    <property type="match status" value="1"/>
</dbReference>
<dbReference type="Gene3D" id="3.30.300.30">
    <property type="match status" value="1"/>
</dbReference>
<sequence>MKPILLDEHLSTASATLPSDVAEGSCKDKLMYIYTSGTTGLPKAAVITNLRFMFVAIGVHVMVGLSEDDIIYDPLPLYHTAGGLIGAGQTLLGGNTVALRKKFSASNFWKDCVMYKCTVAQYIGEICRYLLAVPEKQEEKQHKVRVMFGNGLRPQIWRKFVDRFGVKQIGELYGATEGNSNIINIDGTVGAVGFVPRYARKIYPMALIRVNEETGEPIRGDDGLCIRCEPGEPGISVAKINNKNAINAFNGYLDKKASEKKVIRDVFSKGDSAFNSGDVLVMDEFGYFYFKDRTGDTFRWKGENVATSEVEAVISNIVGLKDAVVYGVEVPDSEGRAGMAAIVDEAGNLDLEKLAEGMKKSLPGYARPLFLRVLAEVPMTGTYKLKKRDLQQDGYDPSVIKDKLYMCNNSSGKFVPLTPELYADIMSGKVRV</sequence>
<dbReference type="GO" id="GO:0005524">
    <property type="term" value="F:ATP binding"/>
    <property type="evidence" value="ECO:0007669"/>
    <property type="project" value="UniProtKB-KW"/>
</dbReference>
<evidence type="ECO:0000256" key="4">
    <source>
        <dbReference type="ARBA" id="ARBA00022832"/>
    </source>
</evidence>
<dbReference type="OrthoDB" id="288590at2759"/>
<reference evidence="12" key="1">
    <citation type="submission" date="2013-04" db="EMBL/GenBank/DDBJ databases">
        <authorList>
            <person name="Qu J."/>
            <person name="Murali S.C."/>
            <person name="Bandaranaike D."/>
            <person name="Bellair M."/>
            <person name="Blankenburg K."/>
            <person name="Chao H."/>
            <person name="Dinh H."/>
            <person name="Doddapaneni H."/>
            <person name="Downs B."/>
            <person name="Dugan-Rocha S."/>
            <person name="Elkadiri S."/>
            <person name="Gnanaolivu R.D."/>
            <person name="Hernandez B."/>
            <person name="Javaid M."/>
            <person name="Jayaseelan J.C."/>
            <person name="Lee S."/>
            <person name="Li M."/>
            <person name="Ming W."/>
            <person name="Munidasa M."/>
            <person name="Muniz J."/>
            <person name="Nguyen L."/>
            <person name="Ongeri F."/>
            <person name="Osuji N."/>
            <person name="Pu L.-L."/>
            <person name="Puazo M."/>
            <person name="Qu C."/>
            <person name="Quiroz J."/>
            <person name="Raj R."/>
            <person name="Weissenberger G."/>
            <person name="Xin Y."/>
            <person name="Zou X."/>
            <person name="Han Y."/>
            <person name="Richards S."/>
            <person name="Worley K."/>
            <person name="Muzny D."/>
            <person name="Gibbs R."/>
        </authorList>
    </citation>
    <scope>NUCLEOTIDE SEQUENCE</scope>
    <source>
        <strain evidence="12">Sampled in the wild</strain>
    </source>
</reference>
<dbReference type="InterPro" id="IPR042099">
    <property type="entry name" value="ANL_N_sf"/>
</dbReference>
<dbReference type="InterPro" id="IPR025110">
    <property type="entry name" value="AMP-bd_C"/>
</dbReference>
<feature type="domain" description="AMP-binding enzyme C-terminal" evidence="11">
    <location>
        <begin position="309"/>
        <end position="384"/>
    </location>
</feature>
<accession>A0A8K0P3D7</accession>
<protein>
    <recommendedName>
        <fullName evidence="6">long-chain-fatty-acid--CoA ligase</fullName>
        <ecNumber evidence="6">6.2.1.3</ecNumber>
    </recommendedName>
    <alternativeName>
        <fullName evidence="8">Long-chain-fatty-acid--CoA ligase</fullName>
    </alternativeName>
</protein>
<evidence type="ECO:0000256" key="9">
    <source>
        <dbReference type="ARBA" id="ARBA00048666"/>
    </source>
</evidence>
<comment type="caution">
    <text evidence="12">The sequence shown here is derived from an EMBL/GenBank/DDBJ whole genome shotgun (WGS) entry which is preliminary data.</text>
</comment>
<gene>
    <name evidence="12" type="ORF">J437_LFUL014613</name>
</gene>